<organism evidence="2 3">
    <name type="scientific">Tigriopus californicus</name>
    <name type="common">Marine copepod</name>
    <dbReference type="NCBI Taxonomy" id="6832"/>
    <lineage>
        <taxon>Eukaryota</taxon>
        <taxon>Metazoa</taxon>
        <taxon>Ecdysozoa</taxon>
        <taxon>Arthropoda</taxon>
        <taxon>Crustacea</taxon>
        <taxon>Multicrustacea</taxon>
        <taxon>Hexanauplia</taxon>
        <taxon>Copepoda</taxon>
        <taxon>Harpacticoida</taxon>
        <taxon>Harpacticidae</taxon>
        <taxon>Tigriopus</taxon>
    </lineage>
</organism>
<feature type="compositionally biased region" description="Polar residues" evidence="1">
    <location>
        <begin position="108"/>
        <end position="120"/>
    </location>
</feature>
<gene>
    <name evidence="2" type="ORF">TCAL_16606</name>
</gene>
<protein>
    <submittedName>
        <fullName evidence="2">Uncharacterized protein</fullName>
    </submittedName>
</protein>
<dbReference type="EMBL" id="VCGU01000458">
    <property type="protein sequence ID" value="TRY63447.1"/>
    <property type="molecule type" value="Genomic_DNA"/>
</dbReference>
<reference evidence="2 3" key="1">
    <citation type="journal article" date="2018" name="Nat. Ecol. Evol.">
        <title>Genomic signatures of mitonuclear coevolution across populations of Tigriopus californicus.</title>
        <authorList>
            <person name="Barreto F.S."/>
            <person name="Watson E.T."/>
            <person name="Lima T.G."/>
            <person name="Willett C.S."/>
            <person name="Edmands S."/>
            <person name="Li W."/>
            <person name="Burton R.S."/>
        </authorList>
    </citation>
    <scope>NUCLEOTIDE SEQUENCE [LARGE SCALE GENOMIC DNA]</scope>
    <source>
        <strain evidence="2 3">San Diego</strain>
    </source>
</reference>
<dbReference type="OMA" id="EKIVWET"/>
<accession>A0A553NDD6</accession>
<proteinExistence type="predicted"/>
<comment type="caution">
    <text evidence="2">The sequence shown here is derived from an EMBL/GenBank/DDBJ whole genome shotgun (WGS) entry which is preliminary data.</text>
</comment>
<sequence>MHFVEDFRFAPPRRSLGHETESSNQEEAKVNGWLESQVITDEVYHLTEKIVWETLWDTARKMEKEDVDHLHETYRNEPFPPKYRIIKMVRNRSKSRERTPPHLPSLDVETNGNGSHSASLRGSHHSRVPEIPNQPLNTLLPQLDNDTEHPLAYYVTQNVVLKLADDRPPWLSVSKSSEKGVYDFFKNNTRFQTKLIDEFVKDALFLEISGMCASIMTETESSNQEEAKINGWLESQVITDEVYHLTEKIVWETLWDTARKMEKEDVDHLHETYRNEPPDENMLQILKKRYSTPLKPEEGKPLLTNNCGEIIYHLNKMMLKGTLMENYAIRKLQDLVITQVAGKVVLDEALKFMEDHMAEIDEEERIENPPRNAS</sequence>
<keyword evidence="3" id="KW-1185">Reference proteome</keyword>
<evidence type="ECO:0000256" key="1">
    <source>
        <dbReference type="SAM" id="MobiDB-lite"/>
    </source>
</evidence>
<dbReference type="Proteomes" id="UP000318571">
    <property type="component" value="Chromosome 10"/>
</dbReference>
<dbReference type="AlphaFoldDB" id="A0A553NDD6"/>
<evidence type="ECO:0000313" key="2">
    <source>
        <dbReference type="EMBL" id="TRY63447.1"/>
    </source>
</evidence>
<name>A0A553NDD6_TIGCA</name>
<evidence type="ECO:0000313" key="3">
    <source>
        <dbReference type="Proteomes" id="UP000318571"/>
    </source>
</evidence>
<feature type="region of interest" description="Disordered" evidence="1">
    <location>
        <begin position="91"/>
        <end position="134"/>
    </location>
</feature>